<protein>
    <submittedName>
        <fullName evidence="4">ABC-type transport system substrate-binding protein</fullName>
    </submittedName>
</protein>
<dbReference type="AlphaFoldDB" id="A0A840F3T1"/>
<dbReference type="Gene3D" id="3.40.190.10">
    <property type="entry name" value="Periplasmic binding protein-like II"/>
    <property type="match status" value="1"/>
</dbReference>
<evidence type="ECO:0000313" key="4">
    <source>
        <dbReference type="EMBL" id="MBB4137304.1"/>
    </source>
</evidence>
<keyword evidence="5" id="KW-1185">Reference proteome</keyword>
<dbReference type="PANTHER" id="PTHR30290:SF65">
    <property type="entry name" value="MONOACYL PHOSPHATIDYLINOSITOL TETRAMANNOSIDE-BINDING PROTEIN LPQW-RELATED"/>
    <property type="match status" value="1"/>
</dbReference>
<feature type="compositionally biased region" description="Low complexity" evidence="1">
    <location>
        <begin position="397"/>
        <end position="408"/>
    </location>
</feature>
<evidence type="ECO:0000259" key="3">
    <source>
        <dbReference type="Pfam" id="PF00496"/>
    </source>
</evidence>
<reference evidence="4 5" key="1">
    <citation type="submission" date="2020-08" db="EMBL/GenBank/DDBJ databases">
        <title>Sequencing the genomes of 1000 actinobacteria strains.</title>
        <authorList>
            <person name="Klenk H.-P."/>
        </authorList>
    </citation>
    <scope>NUCLEOTIDE SEQUENCE [LARGE SCALE GENOMIC DNA]</scope>
    <source>
        <strain evidence="4 5">DSM 45298</strain>
    </source>
</reference>
<dbReference type="CDD" id="cd08501">
    <property type="entry name" value="PBP2_Lpqw"/>
    <property type="match status" value="1"/>
</dbReference>
<feature type="domain" description="Solute-binding protein family 5" evidence="3">
    <location>
        <begin position="110"/>
        <end position="389"/>
    </location>
</feature>
<keyword evidence="2" id="KW-0732">Signal</keyword>
<evidence type="ECO:0000313" key="5">
    <source>
        <dbReference type="Proteomes" id="UP000551501"/>
    </source>
</evidence>
<accession>A0A840F3T1</accession>
<proteinExistence type="predicted"/>
<feature type="compositionally biased region" description="Low complexity" evidence="1">
    <location>
        <begin position="416"/>
        <end position="434"/>
    </location>
</feature>
<evidence type="ECO:0000256" key="1">
    <source>
        <dbReference type="SAM" id="MobiDB-lite"/>
    </source>
</evidence>
<dbReference type="RefSeq" id="WP_183372175.1">
    <property type="nucleotide sequence ID" value="NZ_BAABHL010000126.1"/>
</dbReference>
<dbReference type="GO" id="GO:0015833">
    <property type="term" value="P:peptide transport"/>
    <property type="evidence" value="ECO:0007669"/>
    <property type="project" value="TreeGrafter"/>
</dbReference>
<dbReference type="EMBL" id="JACIFP010000001">
    <property type="protein sequence ID" value="MBB4137304.1"/>
    <property type="molecule type" value="Genomic_DNA"/>
</dbReference>
<dbReference type="InterPro" id="IPR000914">
    <property type="entry name" value="SBP_5_dom"/>
</dbReference>
<dbReference type="Gene3D" id="3.90.76.10">
    <property type="entry name" value="Dipeptide-binding Protein, Domain 1"/>
    <property type="match status" value="1"/>
</dbReference>
<dbReference type="GO" id="GO:1904680">
    <property type="term" value="F:peptide transmembrane transporter activity"/>
    <property type="evidence" value="ECO:0007669"/>
    <property type="project" value="TreeGrafter"/>
</dbReference>
<feature type="compositionally biased region" description="Low complexity" evidence="1">
    <location>
        <begin position="561"/>
        <end position="570"/>
    </location>
</feature>
<feature type="region of interest" description="Disordered" evidence="1">
    <location>
        <begin position="385"/>
        <end position="446"/>
    </location>
</feature>
<dbReference type="PANTHER" id="PTHR30290">
    <property type="entry name" value="PERIPLASMIC BINDING COMPONENT OF ABC TRANSPORTER"/>
    <property type="match status" value="1"/>
</dbReference>
<dbReference type="SUPFAM" id="SSF53850">
    <property type="entry name" value="Periplasmic binding protein-like II"/>
    <property type="match status" value="1"/>
</dbReference>
<gene>
    <name evidence="4" type="ORF">BKA16_003856</name>
</gene>
<evidence type="ECO:0000256" key="2">
    <source>
        <dbReference type="SAM" id="SignalP"/>
    </source>
</evidence>
<dbReference type="Gene3D" id="3.10.105.10">
    <property type="entry name" value="Dipeptide-binding Protein, Domain 3"/>
    <property type="match status" value="1"/>
</dbReference>
<sequence>MTGTAGSVLRSRTGRGLAALALAGVVGVASTACMADPPPPVRETVPTTTPSEYPDERTVYVATDSIGSGFNPHVGSDLGSVTTAVAALTLPSAFLPVQTPDGVRWDRNEALLTSAEVTSTDPFQVTYKIDDDAQWSDGLPMTGDDFAYLWQQMSRQPNVVGSAGYRAIKKVETGSGGKVVTVTFDQPFQAWRELFTALLPSHSLKSEPTGFQTGMDKGKPVTGGPFAIYSIDRSRDEVRLIRNDRYWRKPPEIDQVVLRRAGTAPQMAQTIRNGDSTMVSLTAGPASAAEVGAIPGVATVRRPMPRGLTVNVNTRSETMSDVAVRRGVLGMLDGGLIRAAAAGDTVVTPFANTVYAPSNHGYQPVDRARPNRAEILDLLASADYRPGAPAERPEPAPSSGAPSSSGEPQTTDGPQSPDVSSTTDPSTSAPTSAPGDVPGLPYGVAPLQKDGEDLVVRIGAVNADEQAMSAAESMADQLRAAGVHAVVQGMSNTDLYGAALLNARVDLVVGWTGMGGDPATSLATQVGCEPPTEGTEAGEHTDAEDESADESVLPTTPPASSPSSTTRAPADSGSTYTGNISGLCDPELMSLATEAMASEDPAPYLDRAETLLADQAVYLPIYQDSVFGAATDVMVGVSLDGAPQVGVFGDAVQWGLR</sequence>
<dbReference type="Proteomes" id="UP000551501">
    <property type="component" value="Unassembled WGS sequence"/>
</dbReference>
<feature type="region of interest" description="Disordered" evidence="1">
    <location>
        <begin position="524"/>
        <end position="579"/>
    </location>
</feature>
<dbReference type="InterPro" id="IPR039424">
    <property type="entry name" value="SBP_5"/>
</dbReference>
<dbReference type="Pfam" id="PF00496">
    <property type="entry name" value="SBP_bac_5"/>
    <property type="match status" value="1"/>
</dbReference>
<name>A0A840F3T1_9ACTN</name>
<organism evidence="4 5">
    <name type="scientific">Gordonia humi</name>
    <dbReference type="NCBI Taxonomy" id="686429"/>
    <lineage>
        <taxon>Bacteria</taxon>
        <taxon>Bacillati</taxon>
        <taxon>Actinomycetota</taxon>
        <taxon>Actinomycetes</taxon>
        <taxon>Mycobacteriales</taxon>
        <taxon>Gordoniaceae</taxon>
        <taxon>Gordonia</taxon>
    </lineage>
</organism>
<feature type="signal peptide" evidence="2">
    <location>
        <begin position="1"/>
        <end position="35"/>
    </location>
</feature>
<comment type="caution">
    <text evidence="4">The sequence shown here is derived from an EMBL/GenBank/DDBJ whole genome shotgun (WGS) entry which is preliminary data.</text>
</comment>
<feature type="chain" id="PRO_5038430495" evidence="2">
    <location>
        <begin position="36"/>
        <end position="657"/>
    </location>
</feature>